<reference evidence="1 2" key="1">
    <citation type="journal article" date="2019" name="Science, e1252229">
        <title>Invertible promoters mediate bacterial phase variation, antibiotic resistance, and host adaptation in the gut.</title>
        <authorList>
            <person name="Jiang X."/>
            <person name="Hall A.B."/>
            <person name="Arthur T.D."/>
            <person name="Plichta D.R."/>
            <person name="Covington C.T."/>
            <person name="Poyet M."/>
            <person name="Crothers J."/>
            <person name="Moses P.L."/>
            <person name="Tolonen A.C."/>
            <person name="Vlamakis H."/>
            <person name="Alm E.J."/>
            <person name="Xavier R.J."/>
        </authorList>
    </citation>
    <scope>NUCLEOTIDE SEQUENCE [LARGE SCALE GENOMIC DNA]</scope>
    <source>
        <strain evidence="2">ca_0067</strain>
    </source>
</reference>
<dbReference type="Proteomes" id="UP000292985">
    <property type="component" value="Unassembled WGS sequence"/>
</dbReference>
<gene>
    <name evidence="1" type="ORF">EAJ18_07265</name>
</gene>
<comment type="caution">
    <text evidence="1">The sequence shown here is derived from an EMBL/GenBank/DDBJ whole genome shotgun (WGS) entry which is preliminary data.</text>
</comment>
<evidence type="ECO:0000313" key="2">
    <source>
        <dbReference type="Proteomes" id="UP000292985"/>
    </source>
</evidence>
<proteinExistence type="predicted"/>
<keyword evidence="2" id="KW-1185">Reference proteome</keyword>
<name>A0ABY0I0U3_CITAM</name>
<sequence>MPHFNWGLSLILRIIFGQNPDEKQAVVIFDVTIWRYADASCSGTRYEIEIPPLLVAQGDN</sequence>
<dbReference type="EMBL" id="RCYA01000002">
    <property type="protein sequence ID" value="RYT45546.1"/>
    <property type="molecule type" value="Genomic_DNA"/>
</dbReference>
<accession>A0ABY0I0U3</accession>
<organism evidence="1 2">
    <name type="scientific">Citrobacter amalonaticus</name>
    <dbReference type="NCBI Taxonomy" id="35703"/>
    <lineage>
        <taxon>Bacteria</taxon>
        <taxon>Pseudomonadati</taxon>
        <taxon>Pseudomonadota</taxon>
        <taxon>Gammaproteobacteria</taxon>
        <taxon>Enterobacterales</taxon>
        <taxon>Enterobacteriaceae</taxon>
        <taxon>Citrobacter</taxon>
    </lineage>
</organism>
<evidence type="ECO:0000313" key="1">
    <source>
        <dbReference type="EMBL" id="RYT45546.1"/>
    </source>
</evidence>
<protein>
    <submittedName>
        <fullName evidence="1">Uncharacterized protein</fullName>
    </submittedName>
</protein>